<dbReference type="EMBL" id="BQXS01011518">
    <property type="protein sequence ID" value="GKT13539.1"/>
    <property type="molecule type" value="Genomic_DNA"/>
</dbReference>
<dbReference type="Proteomes" id="UP001057375">
    <property type="component" value="Unassembled WGS sequence"/>
</dbReference>
<protein>
    <submittedName>
        <fullName evidence="6">Pescadillo like protein</fullName>
    </submittedName>
</protein>
<evidence type="ECO:0000256" key="1">
    <source>
        <dbReference type="ARBA" id="ARBA00004123"/>
    </source>
</evidence>
<comment type="subcellular location">
    <subcellularLocation>
        <location evidence="1">Nucleus</location>
    </subcellularLocation>
</comment>
<reference evidence="6" key="1">
    <citation type="submission" date="2022-03" db="EMBL/GenBank/DDBJ databases">
        <title>Draft genome sequence of Aduncisulcus paluster, a free-living microaerophilic Fornicata.</title>
        <authorList>
            <person name="Yuyama I."/>
            <person name="Kume K."/>
            <person name="Tamura T."/>
            <person name="Inagaki Y."/>
            <person name="Hashimoto T."/>
        </authorList>
    </citation>
    <scope>NUCLEOTIDE SEQUENCE</scope>
    <source>
        <strain evidence="6">NY0171</strain>
    </source>
</reference>
<evidence type="ECO:0000259" key="5">
    <source>
        <dbReference type="PROSITE" id="PS50172"/>
    </source>
</evidence>
<keyword evidence="3" id="KW-0698">rRNA processing</keyword>
<dbReference type="InterPro" id="IPR001357">
    <property type="entry name" value="BRCT_dom"/>
</dbReference>
<feature type="non-terminal residue" evidence="6">
    <location>
        <position position="384"/>
    </location>
</feature>
<gene>
    <name evidence="6" type="ORF">ADUPG1_010291</name>
</gene>
<evidence type="ECO:0000256" key="4">
    <source>
        <dbReference type="ARBA" id="ARBA00023242"/>
    </source>
</evidence>
<accession>A0ABQ5JR72</accession>
<evidence type="ECO:0000256" key="2">
    <source>
        <dbReference type="ARBA" id="ARBA00022517"/>
    </source>
</evidence>
<dbReference type="InterPro" id="IPR036420">
    <property type="entry name" value="BRCT_dom_sf"/>
</dbReference>
<feature type="domain" description="BRCT" evidence="5">
    <location>
        <begin position="318"/>
        <end position="382"/>
    </location>
</feature>
<dbReference type="Gene3D" id="3.40.50.10190">
    <property type="entry name" value="BRCT domain"/>
    <property type="match status" value="1"/>
</dbReference>
<evidence type="ECO:0000256" key="3">
    <source>
        <dbReference type="ARBA" id="ARBA00022552"/>
    </source>
</evidence>
<sequence length="384" mass="43742">MALIEEQKAREKLQITKGELSKLLILHGFYPRNVKNGKLYFASDDIKRLQKSPIYTHFADLKAFNKKVKKRFNRKEDLDAKKLKKQAPHVSYEFLVRERYPTLDSAIKALNDALPILSLYAAVSTDTGAIGRGMVDRCKRACRAFHYYLTRTRSLRAVFISVKGVYLRASVHGVDITWVMPHQFAQQRPEDVNLHTMKTFLQFYLLLVDYVNKELAAELGVSYPIAFNPSQDSAGMWLAAATYEEEAKSNPAVLPLRFAVTPSSSADESSLHIHSQQHVFEGLSVEISTECGYSFLELCLRAGGAEVHYGGYHDGESLEERGSRMPHEVSKKVDGYPHRITHVISDRPKVIRKRTDVEYIQPQWVFDCFNFGTLLPCPEYFVGE</sequence>
<comment type="caution">
    <text evidence="6">The sequence shown here is derived from an EMBL/GenBank/DDBJ whole genome shotgun (WGS) entry which is preliminary data.</text>
</comment>
<dbReference type="InterPro" id="IPR010613">
    <property type="entry name" value="PES"/>
</dbReference>
<evidence type="ECO:0000313" key="7">
    <source>
        <dbReference type="Proteomes" id="UP001057375"/>
    </source>
</evidence>
<keyword evidence="7" id="KW-1185">Reference proteome</keyword>
<dbReference type="PROSITE" id="PS50172">
    <property type="entry name" value="BRCT"/>
    <property type="match status" value="1"/>
</dbReference>
<dbReference type="PANTHER" id="PTHR12221:SF6">
    <property type="entry name" value="PESCADILLO HOMOLOG"/>
    <property type="match status" value="1"/>
</dbReference>
<keyword evidence="2" id="KW-0690">Ribosome biogenesis</keyword>
<dbReference type="PANTHER" id="PTHR12221">
    <property type="entry name" value="PESCADILLO - RELATED"/>
    <property type="match status" value="1"/>
</dbReference>
<keyword evidence="4" id="KW-0539">Nucleus</keyword>
<dbReference type="Pfam" id="PF06732">
    <property type="entry name" value="Pescadillo_N"/>
    <property type="match status" value="1"/>
</dbReference>
<dbReference type="SUPFAM" id="SSF52113">
    <property type="entry name" value="BRCT domain"/>
    <property type="match status" value="1"/>
</dbReference>
<evidence type="ECO:0000313" key="6">
    <source>
        <dbReference type="EMBL" id="GKT13539.1"/>
    </source>
</evidence>
<proteinExistence type="predicted"/>
<organism evidence="6 7">
    <name type="scientific">Aduncisulcus paluster</name>
    <dbReference type="NCBI Taxonomy" id="2918883"/>
    <lineage>
        <taxon>Eukaryota</taxon>
        <taxon>Metamonada</taxon>
        <taxon>Carpediemonas-like organisms</taxon>
        <taxon>Aduncisulcus</taxon>
    </lineage>
</organism>
<name>A0ABQ5JR72_9EUKA</name>